<name>A0AAF0PC61_9EURY</name>
<reference evidence="2 3" key="1">
    <citation type="submission" date="2022-07" db="EMBL/GenBank/DDBJ databases">
        <title>Two temperate virus in Haloterrigena jeotgali A29.</title>
        <authorList>
            <person name="Deng X."/>
        </authorList>
    </citation>
    <scope>NUCLEOTIDE SEQUENCE [LARGE SCALE GENOMIC DNA]</scope>
    <source>
        <strain evidence="2 3">A29</strain>
    </source>
</reference>
<keyword evidence="3" id="KW-1185">Reference proteome</keyword>
<evidence type="ECO:0000313" key="1">
    <source>
        <dbReference type="EMBL" id="WMT07808.1"/>
    </source>
</evidence>
<gene>
    <name evidence="2" type="ORF">NP511_02125</name>
    <name evidence="1" type="ORF">NP511_20840</name>
</gene>
<protein>
    <submittedName>
        <fullName evidence="2">Uncharacterized protein</fullName>
    </submittedName>
</protein>
<dbReference type="RefSeq" id="WP_049964219.1">
    <property type="nucleotide sequence ID" value="NZ_CP101873.1"/>
</dbReference>
<proteinExistence type="predicted"/>
<dbReference type="GeneID" id="39864911"/>
<dbReference type="AlphaFoldDB" id="A0AAF0PC61"/>
<sequence length="64" mass="7254">MTRQAFDVRWRGVDGTARKITFEPTCGGYLRIEREWTGAKWREVGREPVEDVALEVGSDAVEVA</sequence>
<dbReference type="GeneID" id="84216442"/>
<dbReference type="Proteomes" id="UP001224926">
    <property type="component" value="Chromosome"/>
</dbReference>
<evidence type="ECO:0000313" key="2">
    <source>
        <dbReference type="EMBL" id="WMT08440.1"/>
    </source>
</evidence>
<accession>A0AAF0PC61</accession>
<evidence type="ECO:0000313" key="3">
    <source>
        <dbReference type="Proteomes" id="UP001224926"/>
    </source>
</evidence>
<dbReference type="EMBL" id="CP101873">
    <property type="protein sequence ID" value="WMT07808.1"/>
    <property type="molecule type" value="Genomic_DNA"/>
</dbReference>
<organism evidence="2 3">
    <name type="scientific">Natrinema thermotolerans</name>
    <dbReference type="NCBI Taxonomy" id="121872"/>
    <lineage>
        <taxon>Archaea</taxon>
        <taxon>Methanobacteriati</taxon>
        <taxon>Methanobacteriota</taxon>
        <taxon>Stenosarchaea group</taxon>
        <taxon>Halobacteria</taxon>
        <taxon>Halobacteriales</taxon>
        <taxon>Natrialbaceae</taxon>
        <taxon>Natrinema</taxon>
    </lineage>
</organism>
<dbReference type="EMBL" id="CP101873">
    <property type="protein sequence ID" value="WMT08440.1"/>
    <property type="molecule type" value="Genomic_DNA"/>
</dbReference>